<dbReference type="InterPro" id="IPR004358">
    <property type="entry name" value="Sig_transdc_His_kin-like_C"/>
</dbReference>
<evidence type="ECO:0000256" key="4">
    <source>
        <dbReference type="ARBA" id="ARBA00022777"/>
    </source>
</evidence>
<accession>G5J6E5</accession>
<dbReference type="Gene3D" id="3.40.50.2300">
    <property type="match status" value="1"/>
</dbReference>
<evidence type="ECO:0000256" key="3">
    <source>
        <dbReference type="ARBA" id="ARBA00022553"/>
    </source>
</evidence>
<evidence type="ECO:0000256" key="1">
    <source>
        <dbReference type="ARBA" id="ARBA00000085"/>
    </source>
</evidence>
<dbReference type="InterPro" id="IPR001789">
    <property type="entry name" value="Sig_transdc_resp-reg_receiver"/>
</dbReference>
<name>G5J6E5_CROWT</name>
<comment type="catalytic activity">
    <reaction evidence="1">
        <text>ATP + protein L-histidine = ADP + protein N-phospho-L-histidine.</text>
        <dbReference type="EC" id="2.7.13.3"/>
    </reaction>
</comment>
<evidence type="ECO:0000313" key="11">
    <source>
        <dbReference type="Proteomes" id="UP000003477"/>
    </source>
</evidence>
<dbReference type="GO" id="GO:0000155">
    <property type="term" value="F:phosphorelay sensor kinase activity"/>
    <property type="evidence" value="ECO:0007669"/>
    <property type="project" value="InterPro"/>
</dbReference>
<dbReference type="SMART" id="SM00388">
    <property type="entry name" value="HisKA"/>
    <property type="match status" value="1"/>
</dbReference>
<dbReference type="SUPFAM" id="SSF47384">
    <property type="entry name" value="Homodimeric domain of signal transducing histidine kinase"/>
    <property type="match status" value="1"/>
</dbReference>
<dbReference type="InterPro" id="IPR011006">
    <property type="entry name" value="CheY-like_superfamily"/>
</dbReference>
<dbReference type="Pfam" id="PF02518">
    <property type="entry name" value="HATPase_c"/>
    <property type="match status" value="1"/>
</dbReference>
<evidence type="ECO:0000256" key="2">
    <source>
        <dbReference type="ARBA" id="ARBA00012438"/>
    </source>
</evidence>
<keyword evidence="7" id="KW-0175">Coiled coil</keyword>
<dbReference type="EC" id="2.7.13.3" evidence="2"/>
<dbReference type="PROSITE" id="PS50110">
    <property type="entry name" value="RESPONSE_REGULATORY"/>
    <property type="match status" value="1"/>
</dbReference>
<protein>
    <recommendedName>
        <fullName evidence="2">histidine kinase</fullName>
        <ecNumber evidence="2">2.7.13.3</ecNumber>
    </recommendedName>
</protein>
<evidence type="ECO:0000256" key="5">
    <source>
        <dbReference type="ARBA" id="ARBA00023012"/>
    </source>
</evidence>
<evidence type="ECO:0000259" key="8">
    <source>
        <dbReference type="PROSITE" id="PS50109"/>
    </source>
</evidence>
<organism evidence="10 11">
    <name type="scientific">Crocosphaera watsonii WH 0003</name>
    <dbReference type="NCBI Taxonomy" id="423471"/>
    <lineage>
        <taxon>Bacteria</taxon>
        <taxon>Bacillati</taxon>
        <taxon>Cyanobacteriota</taxon>
        <taxon>Cyanophyceae</taxon>
        <taxon>Oscillatoriophycideae</taxon>
        <taxon>Chroococcales</taxon>
        <taxon>Aphanothecaceae</taxon>
        <taxon>Crocosphaera</taxon>
    </lineage>
</organism>
<proteinExistence type="predicted"/>
<keyword evidence="4" id="KW-0418">Kinase</keyword>
<feature type="modified residue" description="4-aspartylphosphate" evidence="6">
    <location>
        <position position="37"/>
    </location>
</feature>
<keyword evidence="3 6" id="KW-0597">Phosphoprotein</keyword>
<dbReference type="PATRIC" id="fig|423471.3.peg.2864"/>
<dbReference type="AlphaFoldDB" id="G5J6E5"/>
<dbReference type="InterPro" id="IPR005467">
    <property type="entry name" value="His_kinase_dom"/>
</dbReference>
<dbReference type="SUPFAM" id="SSF55874">
    <property type="entry name" value="ATPase domain of HSP90 chaperone/DNA topoisomerase II/histidine kinase"/>
    <property type="match status" value="1"/>
</dbReference>
<evidence type="ECO:0000313" key="10">
    <source>
        <dbReference type="EMBL" id="EHJ12243.1"/>
    </source>
</evidence>
<comment type="caution">
    <text evidence="10">The sequence shown here is derived from an EMBL/GenBank/DDBJ whole genome shotgun (WGS) entry which is preliminary data.</text>
</comment>
<dbReference type="EMBL" id="AESD01000450">
    <property type="protein sequence ID" value="EHJ12243.1"/>
    <property type="molecule type" value="Genomic_DNA"/>
</dbReference>
<feature type="domain" description="Response regulatory" evidence="9">
    <location>
        <begin position="1"/>
        <end position="104"/>
    </location>
</feature>
<gene>
    <name evidence="10" type="ORF">CWATWH0003_3047</name>
</gene>
<evidence type="ECO:0000256" key="7">
    <source>
        <dbReference type="SAM" id="Coils"/>
    </source>
</evidence>
<dbReference type="SMART" id="SM00387">
    <property type="entry name" value="HATPase_c"/>
    <property type="match status" value="1"/>
</dbReference>
<evidence type="ECO:0000256" key="6">
    <source>
        <dbReference type="PROSITE-ProRule" id="PRU00169"/>
    </source>
</evidence>
<reference evidence="10 11" key="1">
    <citation type="journal article" date="2011" name="Front. Microbiol.">
        <title>Two Strains of Crocosphaera watsonii with Highly Conserved Genomes are Distinguished by Strain-Specific Features.</title>
        <authorList>
            <person name="Bench S.R."/>
            <person name="Ilikchyan I.N."/>
            <person name="Tripp H.J."/>
            <person name="Zehr J.P."/>
        </authorList>
    </citation>
    <scope>NUCLEOTIDE SEQUENCE [LARGE SCALE GENOMIC DNA]</scope>
    <source>
        <strain evidence="10 11">WH 0003</strain>
    </source>
</reference>
<dbReference type="Proteomes" id="UP000003477">
    <property type="component" value="Unassembled WGS sequence"/>
</dbReference>
<keyword evidence="4" id="KW-0808">Transferase</keyword>
<dbReference type="SUPFAM" id="SSF52172">
    <property type="entry name" value="CheY-like"/>
    <property type="match status" value="1"/>
</dbReference>
<dbReference type="InterPro" id="IPR036097">
    <property type="entry name" value="HisK_dim/P_sf"/>
</dbReference>
<dbReference type="PRINTS" id="PR00344">
    <property type="entry name" value="BCTRLSENSOR"/>
</dbReference>
<evidence type="ECO:0000259" key="9">
    <source>
        <dbReference type="PROSITE" id="PS50110"/>
    </source>
</evidence>
<dbReference type="InterPro" id="IPR003594">
    <property type="entry name" value="HATPase_dom"/>
</dbReference>
<keyword evidence="5" id="KW-0902">Two-component regulatory system</keyword>
<dbReference type="SMART" id="SM00448">
    <property type="entry name" value="REC"/>
    <property type="match status" value="1"/>
</dbReference>
<sequence>MIVDMFKSKGYEVRPVPSGKLALTAIKNLPPDLILLDVMMPEMDGYAVCEKLKADPKTKDIPIIFVSALDAVLDKVKAFEMGGVDYVSKPIQEKELFARVETHLEIRRLQKHLQERNNKLVATLQQLKQAQSQLVESEKMAVLGQLVAGISHEINTPLGAIRSSVENLADFLGKDIKTQLNFWQTIDHKQQPYFLELLRYPALQALSSREKRKLKRKLRNTLDSANIEHSDRIADTLVDMGISEPELSSILPLFKQPDGLDILDKAYEFFTLRKSTETIQTATERAAKIIFALKSYSRYDFGTEKTEGDLIKGIETVLTLYYNQIKKGVDVIKNYQELPPILCYPDELTQVWTNLIHNALQAMNYQGKLRIDVEKNNDMIDVRITDSGKGIPSDILPRIFEPFFTTKVAGEGSGLGLDIVKRILEKHEGKISVNSVSGETVFTVSIPMITKEKADNSQIKELQISQ</sequence>
<dbReference type="CDD" id="cd00082">
    <property type="entry name" value="HisKA"/>
    <property type="match status" value="1"/>
</dbReference>
<dbReference type="Pfam" id="PF00512">
    <property type="entry name" value="HisKA"/>
    <property type="match status" value="1"/>
</dbReference>
<dbReference type="PROSITE" id="PS50109">
    <property type="entry name" value="HIS_KIN"/>
    <property type="match status" value="1"/>
</dbReference>
<dbReference type="PANTHER" id="PTHR43547:SF2">
    <property type="entry name" value="HYBRID SIGNAL TRANSDUCTION HISTIDINE KINASE C"/>
    <property type="match status" value="1"/>
</dbReference>
<dbReference type="Pfam" id="PF00072">
    <property type="entry name" value="Response_reg"/>
    <property type="match status" value="1"/>
</dbReference>
<dbReference type="Gene3D" id="1.10.287.130">
    <property type="match status" value="1"/>
</dbReference>
<feature type="coiled-coil region" evidence="7">
    <location>
        <begin position="110"/>
        <end position="140"/>
    </location>
</feature>
<dbReference type="InterPro" id="IPR003661">
    <property type="entry name" value="HisK_dim/P_dom"/>
</dbReference>
<feature type="domain" description="Histidine kinase" evidence="8">
    <location>
        <begin position="149"/>
        <end position="450"/>
    </location>
</feature>
<dbReference type="PANTHER" id="PTHR43547">
    <property type="entry name" value="TWO-COMPONENT HISTIDINE KINASE"/>
    <property type="match status" value="1"/>
</dbReference>
<dbReference type="InterPro" id="IPR036890">
    <property type="entry name" value="HATPase_C_sf"/>
</dbReference>
<dbReference type="Gene3D" id="3.30.565.10">
    <property type="entry name" value="Histidine kinase-like ATPase, C-terminal domain"/>
    <property type="match status" value="1"/>
</dbReference>